<dbReference type="PANTHER" id="PTHR32322">
    <property type="entry name" value="INNER MEMBRANE TRANSPORTER"/>
    <property type="match status" value="1"/>
</dbReference>
<keyword evidence="3 6" id="KW-0812">Transmembrane</keyword>
<sequence>MSVGGMLRFGAVGLMWGSSMFWIMLALQGLSTVQFSFARIVVAATTLSVALAVCGVALPKGARVWGHLLVLAVLSHLLPVILLEIGDATGSDSGLVSVLNASVPLCVLVLLLLAGRVRGLGVRLPAGLVVGFAGVLLLFAPWEAGAERLFTWGMLVSLAGALFYGLSMLYMERLMAEGLLTPLTLAAGQALLGVGWIGLALPWGGMETLQLSPAVILGVTVTGVLNTGLVYWLFVRLVRDEGAAMASSVMYVVPVVLILLSVVILGQEISGREWTGMLVILAGVCFAWWPSRTRRPAERRDTAPVPR</sequence>
<dbReference type="AlphaFoldDB" id="A0A7Y9XH41"/>
<feature type="transmembrane region" description="Helical" evidence="6">
    <location>
        <begin position="126"/>
        <end position="144"/>
    </location>
</feature>
<keyword evidence="5 6" id="KW-0472">Membrane</keyword>
<evidence type="ECO:0000256" key="6">
    <source>
        <dbReference type="SAM" id="Phobius"/>
    </source>
</evidence>
<feature type="transmembrane region" description="Helical" evidence="6">
    <location>
        <begin position="65"/>
        <end position="83"/>
    </location>
</feature>
<accession>A0A7Y9XH41</accession>
<proteinExistence type="inferred from homology"/>
<dbReference type="InterPro" id="IPR050638">
    <property type="entry name" value="AA-Vitamin_Transporters"/>
</dbReference>
<feature type="transmembrane region" description="Helical" evidence="6">
    <location>
        <begin position="7"/>
        <end position="25"/>
    </location>
</feature>
<feature type="domain" description="EamA" evidence="7">
    <location>
        <begin position="152"/>
        <end position="287"/>
    </location>
</feature>
<evidence type="ECO:0000256" key="4">
    <source>
        <dbReference type="ARBA" id="ARBA00022989"/>
    </source>
</evidence>
<keyword evidence="4 6" id="KW-1133">Transmembrane helix</keyword>
<dbReference type="SUPFAM" id="SSF103481">
    <property type="entry name" value="Multidrug resistance efflux transporter EmrE"/>
    <property type="match status" value="1"/>
</dbReference>
<reference evidence="8 9" key="1">
    <citation type="submission" date="2020-07" db="EMBL/GenBank/DDBJ databases">
        <title>Sequencing the genomes of 1000 actinobacteria strains.</title>
        <authorList>
            <person name="Klenk H.-P."/>
        </authorList>
    </citation>
    <scope>NUCLEOTIDE SEQUENCE [LARGE SCALE GENOMIC DNA]</scope>
    <source>
        <strain evidence="8 9">DSM 45278</strain>
    </source>
</reference>
<feature type="transmembrane region" description="Helical" evidence="6">
    <location>
        <begin position="150"/>
        <end position="171"/>
    </location>
</feature>
<dbReference type="EMBL" id="JACCHL010000001">
    <property type="protein sequence ID" value="NYH55686.1"/>
    <property type="molecule type" value="Genomic_DNA"/>
</dbReference>
<protein>
    <submittedName>
        <fullName evidence="8">Drug/metabolite transporter (DMT)-like permease</fullName>
    </submittedName>
</protein>
<dbReference type="Pfam" id="PF00892">
    <property type="entry name" value="EamA"/>
    <property type="match status" value="1"/>
</dbReference>
<feature type="transmembrane region" description="Helical" evidence="6">
    <location>
        <begin position="95"/>
        <end position="114"/>
    </location>
</feature>
<dbReference type="InterPro" id="IPR000620">
    <property type="entry name" value="EamA_dom"/>
</dbReference>
<gene>
    <name evidence="8" type="ORF">HNR06_005275</name>
</gene>
<feature type="transmembrane region" description="Helical" evidence="6">
    <location>
        <begin position="271"/>
        <end position="290"/>
    </location>
</feature>
<comment type="caution">
    <text evidence="8">The sequence shown here is derived from an EMBL/GenBank/DDBJ whole genome shotgun (WGS) entry which is preliminary data.</text>
</comment>
<organism evidence="8 9">
    <name type="scientific">Nocardiopsis sinuspersici</name>
    <dbReference type="NCBI Taxonomy" id="501010"/>
    <lineage>
        <taxon>Bacteria</taxon>
        <taxon>Bacillati</taxon>
        <taxon>Actinomycetota</taxon>
        <taxon>Actinomycetes</taxon>
        <taxon>Streptosporangiales</taxon>
        <taxon>Nocardiopsidaceae</taxon>
        <taxon>Nocardiopsis</taxon>
    </lineage>
</organism>
<dbReference type="GO" id="GO:0016020">
    <property type="term" value="C:membrane"/>
    <property type="evidence" value="ECO:0007669"/>
    <property type="project" value="UniProtKB-SubCell"/>
</dbReference>
<evidence type="ECO:0000313" key="8">
    <source>
        <dbReference type="EMBL" id="NYH55686.1"/>
    </source>
</evidence>
<dbReference type="InterPro" id="IPR037185">
    <property type="entry name" value="EmrE-like"/>
</dbReference>
<name>A0A7Y9XH41_9ACTN</name>
<evidence type="ECO:0000256" key="3">
    <source>
        <dbReference type="ARBA" id="ARBA00022692"/>
    </source>
</evidence>
<dbReference type="PANTHER" id="PTHR32322:SF9">
    <property type="entry name" value="AMINO-ACID METABOLITE EFFLUX PUMP-RELATED"/>
    <property type="match status" value="1"/>
</dbReference>
<evidence type="ECO:0000313" key="9">
    <source>
        <dbReference type="Proteomes" id="UP000584931"/>
    </source>
</evidence>
<feature type="transmembrane region" description="Helical" evidence="6">
    <location>
        <begin position="242"/>
        <end position="265"/>
    </location>
</feature>
<comment type="subcellular location">
    <subcellularLocation>
        <location evidence="1">Membrane</location>
        <topology evidence="1">Multi-pass membrane protein</topology>
    </subcellularLocation>
</comment>
<comment type="similarity">
    <text evidence="2">Belongs to the EamA transporter family.</text>
</comment>
<evidence type="ECO:0000256" key="2">
    <source>
        <dbReference type="ARBA" id="ARBA00007362"/>
    </source>
</evidence>
<evidence type="ECO:0000256" key="5">
    <source>
        <dbReference type="ARBA" id="ARBA00023136"/>
    </source>
</evidence>
<feature type="transmembrane region" description="Helical" evidence="6">
    <location>
        <begin position="215"/>
        <end position="235"/>
    </location>
</feature>
<dbReference type="RefSeq" id="WP_337797964.1">
    <property type="nucleotide sequence ID" value="NZ_JACCHL010000001.1"/>
</dbReference>
<feature type="transmembrane region" description="Helical" evidence="6">
    <location>
        <begin position="37"/>
        <end position="58"/>
    </location>
</feature>
<feature type="transmembrane region" description="Helical" evidence="6">
    <location>
        <begin position="183"/>
        <end position="203"/>
    </location>
</feature>
<evidence type="ECO:0000256" key="1">
    <source>
        <dbReference type="ARBA" id="ARBA00004141"/>
    </source>
</evidence>
<evidence type="ECO:0000259" key="7">
    <source>
        <dbReference type="Pfam" id="PF00892"/>
    </source>
</evidence>
<dbReference type="Proteomes" id="UP000584931">
    <property type="component" value="Unassembled WGS sequence"/>
</dbReference>